<organism evidence="1 2">
    <name type="scientific">Bradyrhizobium lablabi</name>
    <dbReference type="NCBI Taxonomy" id="722472"/>
    <lineage>
        <taxon>Bacteria</taxon>
        <taxon>Pseudomonadati</taxon>
        <taxon>Pseudomonadota</taxon>
        <taxon>Alphaproteobacteria</taxon>
        <taxon>Hyphomicrobiales</taxon>
        <taxon>Nitrobacteraceae</taxon>
        <taxon>Bradyrhizobium</taxon>
    </lineage>
</organism>
<dbReference type="EMBL" id="LLYB01000090">
    <property type="protein sequence ID" value="KRR20176.1"/>
    <property type="molecule type" value="Genomic_DNA"/>
</dbReference>
<dbReference type="Proteomes" id="UP000051660">
    <property type="component" value="Unassembled WGS sequence"/>
</dbReference>
<evidence type="ECO:0000313" key="2">
    <source>
        <dbReference type="Proteomes" id="UP000051660"/>
    </source>
</evidence>
<gene>
    <name evidence="1" type="ORF">CQ14_23290</name>
</gene>
<dbReference type="RefSeq" id="WP_057860718.1">
    <property type="nucleotide sequence ID" value="NZ_LLYB01000090.1"/>
</dbReference>
<feature type="non-terminal residue" evidence="1">
    <location>
        <position position="1"/>
    </location>
</feature>
<feature type="non-terminal residue" evidence="1">
    <location>
        <position position="100"/>
    </location>
</feature>
<evidence type="ECO:0000313" key="1">
    <source>
        <dbReference type="EMBL" id="KRR20176.1"/>
    </source>
</evidence>
<name>A0A0R3MRD6_9BRAD</name>
<proteinExistence type="predicted"/>
<protein>
    <submittedName>
        <fullName evidence="1">Uncharacterized protein</fullName>
    </submittedName>
</protein>
<dbReference type="AlphaFoldDB" id="A0A0R3MRD6"/>
<reference evidence="1 2" key="1">
    <citation type="submission" date="2014-03" db="EMBL/GenBank/DDBJ databases">
        <title>Bradyrhizobium valentinum sp. nov., isolated from effective nodules of Lupinus mariae-josephae, a lupine endemic of basic-lime soils in Eastern Spain.</title>
        <authorList>
            <person name="Duran D."/>
            <person name="Rey L."/>
            <person name="Navarro A."/>
            <person name="Busquets A."/>
            <person name="Imperial J."/>
            <person name="Ruiz-Argueso T."/>
        </authorList>
    </citation>
    <scope>NUCLEOTIDE SEQUENCE [LARGE SCALE GENOMIC DNA]</scope>
    <source>
        <strain evidence="1 2">CCBAU 23086</strain>
    </source>
</reference>
<comment type="caution">
    <text evidence="1">The sequence shown here is derived from an EMBL/GenBank/DDBJ whole genome shotgun (WGS) entry which is preliminary data.</text>
</comment>
<sequence length="100" mass="10027">VIADIVQQDLTEQADNSALTATIPVTFTDVDLTDVGHIANITSVVKSGTTTGLALDEAALIALVTPGTVTKAAGSSAGSVDLSFCAASTAFDYLAKGEVL</sequence>
<accession>A0A0R3MRD6</accession>